<evidence type="ECO:0000313" key="2">
    <source>
        <dbReference type="EMBL" id="MBW0490632.1"/>
    </source>
</evidence>
<evidence type="ECO:0000256" key="1">
    <source>
        <dbReference type="SAM" id="MobiDB-lite"/>
    </source>
</evidence>
<sequence length="204" mass="23835">MDTGQSTPTNSFATCCGNKIIFSSSFHPPSLTELDSHNMIDEFDTDQFEEWLRQLDQSIKQQELKLIEKQKKLALTPHEEECLDNEINFIYEHVAVDRLIQASDEGLETISLIVLQYQSLKTLIKFFEDKKSMDKLKKRNQNKKTSFQKRTASRASLKKKQRLPQKATWKLFCRRLKYQIGAIKMVKTNGLFLNTFTSFTHIYS</sequence>
<name>A0A9Q3H4C9_9BASI</name>
<reference evidence="2" key="1">
    <citation type="submission" date="2021-03" db="EMBL/GenBank/DDBJ databases">
        <title>Draft genome sequence of rust myrtle Austropuccinia psidii MF-1, a brazilian biotype.</title>
        <authorList>
            <person name="Quecine M.C."/>
            <person name="Pachon D.M.R."/>
            <person name="Bonatelli M.L."/>
            <person name="Correr F.H."/>
            <person name="Franceschini L.M."/>
            <person name="Leite T.F."/>
            <person name="Margarido G.R.A."/>
            <person name="Almeida C.A."/>
            <person name="Ferrarezi J.A."/>
            <person name="Labate C.A."/>
        </authorList>
    </citation>
    <scope>NUCLEOTIDE SEQUENCE</scope>
    <source>
        <strain evidence="2">MF-1</strain>
    </source>
</reference>
<organism evidence="2 3">
    <name type="scientific">Austropuccinia psidii MF-1</name>
    <dbReference type="NCBI Taxonomy" id="1389203"/>
    <lineage>
        <taxon>Eukaryota</taxon>
        <taxon>Fungi</taxon>
        <taxon>Dikarya</taxon>
        <taxon>Basidiomycota</taxon>
        <taxon>Pucciniomycotina</taxon>
        <taxon>Pucciniomycetes</taxon>
        <taxon>Pucciniales</taxon>
        <taxon>Sphaerophragmiaceae</taxon>
        <taxon>Austropuccinia</taxon>
    </lineage>
</organism>
<keyword evidence="3" id="KW-1185">Reference proteome</keyword>
<feature type="region of interest" description="Disordered" evidence="1">
    <location>
        <begin position="136"/>
        <end position="161"/>
    </location>
</feature>
<accession>A0A9Q3H4C9</accession>
<dbReference type="AlphaFoldDB" id="A0A9Q3H4C9"/>
<comment type="caution">
    <text evidence="2">The sequence shown here is derived from an EMBL/GenBank/DDBJ whole genome shotgun (WGS) entry which is preliminary data.</text>
</comment>
<protein>
    <submittedName>
        <fullName evidence="2">Uncharacterized protein</fullName>
    </submittedName>
</protein>
<evidence type="ECO:0000313" key="3">
    <source>
        <dbReference type="Proteomes" id="UP000765509"/>
    </source>
</evidence>
<dbReference type="Proteomes" id="UP000765509">
    <property type="component" value="Unassembled WGS sequence"/>
</dbReference>
<dbReference type="EMBL" id="AVOT02010682">
    <property type="protein sequence ID" value="MBW0490632.1"/>
    <property type="molecule type" value="Genomic_DNA"/>
</dbReference>
<feature type="compositionally biased region" description="Polar residues" evidence="1">
    <location>
        <begin position="143"/>
        <end position="154"/>
    </location>
</feature>
<gene>
    <name evidence="2" type="ORF">O181_030347</name>
</gene>
<proteinExistence type="predicted"/>